<keyword evidence="1" id="KW-0472">Membrane</keyword>
<gene>
    <name evidence="2" type="ORF">F0361_10450</name>
</gene>
<reference evidence="2 3" key="1">
    <citation type="submission" date="2019-09" db="EMBL/GenBank/DDBJ databases">
        <authorList>
            <person name="Khan S.A."/>
            <person name="Jeon C.O."/>
            <person name="Chun B.H."/>
            <person name="Jeong S.E."/>
        </authorList>
    </citation>
    <scope>NUCLEOTIDE SEQUENCE [LARGE SCALE GENOMIC DNA]</scope>
    <source>
        <strain evidence="2 3">KCTC 42508</strain>
    </source>
</reference>
<evidence type="ECO:0000313" key="3">
    <source>
        <dbReference type="Proteomes" id="UP000323188"/>
    </source>
</evidence>
<sequence length="136" mass="16266">MKEQEDKELDLFLKNAIKELRPEEVSENFNERLFQRIAQLNTKELKYKPLISKTVWFSLALVLIGLLGFGFIMEPNTNFWLFSLKYNTIGNLDFFDVRFEEIKWNSSSYAVLGFVIFILFQILFLKHYFSKHRVII</sequence>
<dbReference type="EMBL" id="VUOE01000002">
    <property type="protein sequence ID" value="KAA2216422.1"/>
    <property type="molecule type" value="Genomic_DNA"/>
</dbReference>
<organism evidence="2 3">
    <name type="scientific">Maribacter flavus</name>
    <dbReference type="NCBI Taxonomy" id="1658664"/>
    <lineage>
        <taxon>Bacteria</taxon>
        <taxon>Pseudomonadati</taxon>
        <taxon>Bacteroidota</taxon>
        <taxon>Flavobacteriia</taxon>
        <taxon>Flavobacteriales</taxon>
        <taxon>Flavobacteriaceae</taxon>
        <taxon>Maribacter</taxon>
    </lineage>
</organism>
<dbReference type="RefSeq" id="WP_154918576.1">
    <property type="nucleotide sequence ID" value="NZ_VUOE01000002.1"/>
</dbReference>
<feature type="transmembrane region" description="Helical" evidence="1">
    <location>
        <begin position="109"/>
        <end position="129"/>
    </location>
</feature>
<keyword evidence="1" id="KW-1133">Transmembrane helix</keyword>
<protein>
    <submittedName>
        <fullName evidence="2">Uncharacterized protein</fullName>
    </submittedName>
</protein>
<evidence type="ECO:0000256" key="1">
    <source>
        <dbReference type="SAM" id="Phobius"/>
    </source>
</evidence>
<name>A0A5B2TPH7_9FLAO</name>
<evidence type="ECO:0000313" key="2">
    <source>
        <dbReference type="EMBL" id="KAA2216422.1"/>
    </source>
</evidence>
<proteinExistence type="predicted"/>
<keyword evidence="1" id="KW-0812">Transmembrane</keyword>
<comment type="caution">
    <text evidence="2">The sequence shown here is derived from an EMBL/GenBank/DDBJ whole genome shotgun (WGS) entry which is preliminary data.</text>
</comment>
<dbReference type="AlphaFoldDB" id="A0A5B2TPH7"/>
<feature type="transmembrane region" description="Helical" evidence="1">
    <location>
        <begin position="55"/>
        <end position="73"/>
    </location>
</feature>
<accession>A0A5B2TPH7</accession>
<dbReference type="Proteomes" id="UP000323188">
    <property type="component" value="Unassembled WGS sequence"/>
</dbReference>